<evidence type="ECO:0000313" key="3">
    <source>
        <dbReference type="EMBL" id="CAE0703786.1"/>
    </source>
</evidence>
<dbReference type="SUPFAM" id="SSF103511">
    <property type="entry name" value="Chlorophyll a-b binding protein"/>
    <property type="match status" value="1"/>
</dbReference>
<evidence type="ECO:0000256" key="2">
    <source>
        <dbReference type="SAM" id="SignalP"/>
    </source>
</evidence>
<evidence type="ECO:0000256" key="1">
    <source>
        <dbReference type="SAM" id="MobiDB-lite"/>
    </source>
</evidence>
<feature type="compositionally biased region" description="Low complexity" evidence="1">
    <location>
        <begin position="28"/>
        <end position="38"/>
    </location>
</feature>
<evidence type="ECO:0008006" key="4">
    <source>
        <dbReference type="Google" id="ProtNLM"/>
    </source>
</evidence>
<gene>
    <name evidence="3" type="ORF">PCAL00307_LOCUS19234</name>
</gene>
<proteinExistence type="predicted"/>
<organism evidence="3">
    <name type="scientific">Pelagomonas calceolata</name>
    <dbReference type="NCBI Taxonomy" id="35677"/>
    <lineage>
        <taxon>Eukaryota</taxon>
        <taxon>Sar</taxon>
        <taxon>Stramenopiles</taxon>
        <taxon>Ochrophyta</taxon>
        <taxon>Pelagophyceae</taxon>
        <taxon>Pelagomonadales</taxon>
        <taxon>Pelagomonadaceae</taxon>
        <taxon>Pelagomonas</taxon>
    </lineage>
</organism>
<protein>
    <recommendedName>
        <fullName evidence="4">High light inducible protein</fullName>
    </recommendedName>
</protein>
<feature type="region of interest" description="Disordered" evidence="1">
    <location>
        <begin position="27"/>
        <end position="50"/>
    </location>
</feature>
<reference evidence="3" key="1">
    <citation type="submission" date="2021-01" db="EMBL/GenBank/DDBJ databases">
        <authorList>
            <person name="Corre E."/>
            <person name="Pelletier E."/>
            <person name="Niang G."/>
            <person name="Scheremetjew M."/>
            <person name="Finn R."/>
            <person name="Kale V."/>
            <person name="Holt S."/>
            <person name="Cochrane G."/>
            <person name="Meng A."/>
            <person name="Brown T."/>
            <person name="Cohen L."/>
        </authorList>
    </citation>
    <scope>NUCLEOTIDE SEQUENCE</scope>
    <source>
        <strain evidence="3">CCMP1756</strain>
    </source>
</reference>
<name>A0A7S4A4Z1_9STRA</name>
<dbReference type="EMBL" id="HBIW01022302">
    <property type="protein sequence ID" value="CAE0703786.1"/>
    <property type="molecule type" value="Transcribed_RNA"/>
</dbReference>
<keyword evidence="2" id="KW-0732">Signal</keyword>
<feature type="signal peptide" evidence="2">
    <location>
        <begin position="1"/>
        <end position="19"/>
    </location>
</feature>
<feature type="chain" id="PRO_5030876694" description="High light inducible protein" evidence="2">
    <location>
        <begin position="20"/>
        <end position="140"/>
    </location>
</feature>
<accession>A0A7S4A4Z1</accession>
<sequence length="140" mass="14885">MRAAAVIALALSANALVAPVRHTPRRLASTAADAEPAAPAAPPAPASTAPGKAVIDDITLAKQSTALDKLAASWDRRKEFRSWEASRMTGFSEEAEIINGRTAMFFLVVGLLTEFWTGQSIPDQIFTMLRVGSFIGPDGF</sequence>
<dbReference type="AlphaFoldDB" id="A0A7S4A4Z1"/>